<evidence type="ECO:0000256" key="3">
    <source>
        <dbReference type="ARBA" id="ARBA00022723"/>
    </source>
</evidence>
<evidence type="ECO:0000313" key="8">
    <source>
        <dbReference type="EMBL" id="MDQ0439271.1"/>
    </source>
</evidence>
<organism evidence="8 9">
    <name type="scientific">Kaistia dalseonensis</name>
    <dbReference type="NCBI Taxonomy" id="410840"/>
    <lineage>
        <taxon>Bacteria</taxon>
        <taxon>Pseudomonadati</taxon>
        <taxon>Pseudomonadota</taxon>
        <taxon>Alphaproteobacteria</taxon>
        <taxon>Hyphomicrobiales</taxon>
        <taxon>Kaistiaceae</taxon>
        <taxon>Kaistia</taxon>
    </lineage>
</organism>
<evidence type="ECO:0000256" key="5">
    <source>
        <dbReference type="ARBA" id="ARBA00023004"/>
    </source>
</evidence>
<dbReference type="InterPro" id="IPR051329">
    <property type="entry name" value="NIR_SIR_4Fe-4S"/>
</dbReference>
<dbReference type="Proteomes" id="UP001241603">
    <property type="component" value="Unassembled WGS sequence"/>
</dbReference>
<sequence>MTITARNACPTLADPMRTGDGWLARLPPLVRPVTPDQLAGLAELSAAHGNGLVEISKRGNIQIRGLPDPAAAVPIALELDALGFFLPTGVPIAVDPLAAILAPEIDIAGIIDALHARLDQTGLTARLAPKVAILLDLGTAFHVGALTADLRLQFDGGLAHIGLGGNAATARWLGAVKAECAVDAAVAILERLATFGPLARLAGSSSLRDQPAFDAAIADLIVARGAPETREAARSIGRTILPPGREIEAIQAIAFPFGQATAADLSALAEAARNIGIRALAPAPERSLLLAGPTAPLDDVTAFAGRRGFIVSADDRRRFVSACIGNAGCASGHWPARAIASDLAQVVPGLFDGSFSLHLSGCAKGCAHPEPALITLAGIDKGAALVLQGRARDVPSGFVPIDALSDRLIRLGETVERLKRPGETVRSALERIGERAIIEALGEPVGDGSAQYGGKPRLFA</sequence>
<evidence type="ECO:0000256" key="2">
    <source>
        <dbReference type="ARBA" id="ARBA00022617"/>
    </source>
</evidence>
<dbReference type="PANTHER" id="PTHR32439">
    <property type="entry name" value="FERREDOXIN--NITRITE REDUCTASE, CHLOROPLASTIC"/>
    <property type="match status" value="1"/>
</dbReference>
<evidence type="ECO:0000259" key="7">
    <source>
        <dbReference type="Pfam" id="PF03460"/>
    </source>
</evidence>
<dbReference type="GO" id="GO:0043818">
    <property type="term" value="F:precorrin-3B synthase activity"/>
    <property type="evidence" value="ECO:0007669"/>
    <property type="project" value="UniProtKB-EC"/>
</dbReference>
<keyword evidence="6" id="KW-0411">Iron-sulfur</keyword>
<dbReference type="SUPFAM" id="SSF56014">
    <property type="entry name" value="Nitrite and sulphite reductase 4Fe-4S domain-like"/>
    <property type="match status" value="1"/>
</dbReference>
<dbReference type="InterPro" id="IPR045854">
    <property type="entry name" value="NO2/SO3_Rdtase_4Fe4S_sf"/>
</dbReference>
<dbReference type="Gene3D" id="3.90.480.10">
    <property type="entry name" value="Sulfite Reductase Hemoprotein,Domain 2"/>
    <property type="match status" value="1"/>
</dbReference>
<gene>
    <name evidence="8" type="ORF">QO014_003672</name>
</gene>
<evidence type="ECO:0000256" key="4">
    <source>
        <dbReference type="ARBA" id="ARBA00023002"/>
    </source>
</evidence>
<dbReference type="InterPro" id="IPR036136">
    <property type="entry name" value="Nit/Sulf_reduc_fer-like_dom_sf"/>
</dbReference>
<dbReference type="RefSeq" id="WP_266350162.1">
    <property type="nucleotide sequence ID" value="NZ_JAPKNG010000005.1"/>
</dbReference>
<dbReference type="PANTHER" id="PTHR32439:SF9">
    <property type="entry name" value="BLR3264 PROTEIN"/>
    <property type="match status" value="1"/>
</dbReference>
<keyword evidence="5" id="KW-0408">Iron</keyword>
<evidence type="ECO:0000313" key="9">
    <source>
        <dbReference type="Proteomes" id="UP001241603"/>
    </source>
</evidence>
<accession>A0ABU0HCM1</accession>
<dbReference type="EMBL" id="JAUSVO010000005">
    <property type="protein sequence ID" value="MDQ0439271.1"/>
    <property type="molecule type" value="Genomic_DNA"/>
</dbReference>
<evidence type="ECO:0000256" key="1">
    <source>
        <dbReference type="ARBA" id="ARBA00022485"/>
    </source>
</evidence>
<feature type="domain" description="Nitrite/Sulfite reductase ferredoxin-like" evidence="7">
    <location>
        <begin position="15"/>
        <end position="68"/>
    </location>
</feature>
<keyword evidence="9" id="KW-1185">Reference proteome</keyword>
<dbReference type="InterPro" id="IPR005117">
    <property type="entry name" value="NiRdtase/SiRdtase_haem-b_fer"/>
</dbReference>
<protein>
    <submittedName>
        <fullName evidence="8">Precorrin-3B synthase</fullName>
        <ecNumber evidence="8">1.14.13.83</ecNumber>
    </submittedName>
</protein>
<evidence type="ECO:0000256" key="6">
    <source>
        <dbReference type="ARBA" id="ARBA00023014"/>
    </source>
</evidence>
<comment type="caution">
    <text evidence="8">The sequence shown here is derived from an EMBL/GenBank/DDBJ whole genome shotgun (WGS) entry which is preliminary data.</text>
</comment>
<dbReference type="EC" id="1.14.13.83" evidence="8"/>
<keyword evidence="3" id="KW-0479">Metal-binding</keyword>
<keyword evidence="2" id="KW-0349">Heme</keyword>
<keyword evidence="4 8" id="KW-0560">Oxidoreductase</keyword>
<dbReference type="SUPFAM" id="SSF55124">
    <property type="entry name" value="Nitrite/Sulfite reductase N-terminal domain-like"/>
    <property type="match status" value="1"/>
</dbReference>
<reference evidence="8 9" key="1">
    <citation type="submission" date="2023-07" db="EMBL/GenBank/DDBJ databases">
        <title>Genomic Encyclopedia of Type Strains, Phase IV (KMG-IV): sequencing the most valuable type-strain genomes for metagenomic binning, comparative biology and taxonomic classification.</title>
        <authorList>
            <person name="Goeker M."/>
        </authorList>
    </citation>
    <scope>NUCLEOTIDE SEQUENCE [LARGE SCALE GENOMIC DNA]</scope>
    <source>
        <strain evidence="8 9">B6-8</strain>
    </source>
</reference>
<keyword evidence="1" id="KW-0004">4Fe-4S</keyword>
<dbReference type="Pfam" id="PF03460">
    <property type="entry name" value="NIR_SIR_ferr"/>
    <property type="match status" value="1"/>
</dbReference>
<dbReference type="Gene3D" id="3.30.413.10">
    <property type="entry name" value="Sulfite Reductase Hemoprotein, domain 1"/>
    <property type="match status" value="2"/>
</dbReference>
<name>A0ABU0HCM1_9HYPH</name>
<proteinExistence type="predicted"/>